<evidence type="ECO:0000256" key="1">
    <source>
        <dbReference type="SAM" id="Phobius"/>
    </source>
</evidence>
<keyword evidence="1" id="KW-0812">Transmembrane</keyword>
<feature type="non-terminal residue" evidence="2">
    <location>
        <position position="145"/>
    </location>
</feature>
<evidence type="ECO:0000313" key="3">
    <source>
        <dbReference type="Proteomes" id="UP000054359"/>
    </source>
</evidence>
<accession>A0A087SVU1</accession>
<feature type="transmembrane region" description="Helical" evidence="1">
    <location>
        <begin position="36"/>
        <end position="58"/>
    </location>
</feature>
<dbReference type="EMBL" id="KK112180">
    <property type="protein sequence ID" value="KFM56980.1"/>
    <property type="molecule type" value="Genomic_DNA"/>
</dbReference>
<feature type="transmembrane region" description="Helical" evidence="1">
    <location>
        <begin position="101"/>
        <end position="123"/>
    </location>
</feature>
<evidence type="ECO:0000313" key="2">
    <source>
        <dbReference type="EMBL" id="KFM56980.1"/>
    </source>
</evidence>
<keyword evidence="3" id="KW-1185">Reference proteome</keyword>
<sequence>MKLMVTRTDRTQLWYTMLYEKNGDDDLSLVIMPLKLITLGLFVIFFFFLIFLLIWSCFSIFSTSFYKPTNALKSTLAIIFYYFICIFFVQFDCWETVNLGMFQFICSSIHLCNYDISLVLVFLTQFIINWSKLFTMATPWSIKFN</sequence>
<dbReference type="Proteomes" id="UP000054359">
    <property type="component" value="Unassembled WGS sequence"/>
</dbReference>
<protein>
    <submittedName>
        <fullName evidence="2">Uncharacterized protein</fullName>
    </submittedName>
</protein>
<reference evidence="2 3" key="1">
    <citation type="submission" date="2013-11" db="EMBL/GenBank/DDBJ databases">
        <title>Genome sequencing of Stegodyphus mimosarum.</title>
        <authorList>
            <person name="Bechsgaard J."/>
        </authorList>
    </citation>
    <scope>NUCLEOTIDE SEQUENCE [LARGE SCALE GENOMIC DNA]</scope>
</reference>
<keyword evidence="1" id="KW-1133">Transmembrane helix</keyword>
<organism evidence="2 3">
    <name type="scientific">Stegodyphus mimosarum</name>
    <name type="common">African social velvet spider</name>
    <dbReference type="NCBI Taxonomy" id="407821"/>
    <lineage>
        <taxon>Eukaryota</taxon>
        <taxon>Metazoa</taxon>
        <taxon>Ecdysozoa</taxon>
        <taxon>Arthropoda</taxon>
        <taxon>Chelicerata</taxon>
        <taxon>Arachnida</taxon>
        <taxon>Araneae</taxon>
        <taxon>Araneomorphae</taxon>
        <taxon>Entelegynae</taxon>
        <taxon>Eresoidea</taxon>
        <taxon>Eresidae</taxon>
        <taxon>Stegodyphus</taxon>
    </lineage>
</organism>
<feature type="transmembrane region" description="Helical" evidence="1">
    <location>
        <begin position="70"/>
        <end position="89"/>
    </location>
</feature>
<name>A0A087SVU1_STEMI</name>
<proteinExistence type="predicted"/>
<dbReference type="AlphaFoldDB" id="A0A087SVU1"/>
<keyword evidence="1" id="KW-0472">Membrane</keyword>
<gene>
    <name evidence="2" type="ORF">X975_22922</name>
</gene>